<keyword evidence="1" id="KW-0812">Transmembrane</keyword>
<comment type="caution">
    <text evidence="3">The sequence shown here is derived from an EMBL/GenBank/DDBJ whole genome shotgun (WGS) entry which is preliminary data.</text>
</comment>
<organism evidence="3 4">
    <name type="scientific">Candidatus Faecivivens stercoripullorum</name>
    <dbReference type="NCBI Taxonomy" id="2840805"/>
    <lineage>
        <taxon>Bacteria</taxon>
        <taxon>Bacillati</taxon>
        <taxon>Bacillota</taxon>
        <taxon>Clostridia</taxon>
        <taxon>Eubacteriales</taxon>
        <taxon>Oscillospiraceae</taxon>
        <taxon>Oscillospiraceae incertae sedis</taxon>
        <taxon>Candidatus Faecivivens</taxon>
    </lineage>
</organism>
<evidence type="ECO:0000313" key="3">
    <source>
        <dbReference type="EMBL" id="HIT93985.1"/>
    </source>
</evidence>
<dbReference type="AlphaFoldDB" id="A0A9D1KRD8"/>
<dbReference type="GO" id="GO:0016787">
    <property type="term" value="F:hydrolase activity"/>
    <property type="evidence" value="ECO:0007669"/>
    <property type="project" value="InterPro"/>
</dbReference>
<keyword evidence="1" id="KW-1133">Transmembrane helix</keyword>
<feature type="non-terminal residue" evidence="3">
    <location>
        <position position="433"/>
    </location>
</feature>
<evidence type="ECO:0000259" key="2">
    <source>
        <dbReference type="Pfam" id="PF00149"/>
    </source>
</evidence>
<reference evidence="3" key="2">
    <citation type="journal article" date="2021" name="PeerJ">
        <title>Extensive microbial diversity within the chicken gut microbiome revealed by metagenomics and culture.</title>
        <authorList>
            <person name="Gilroy R."/>
            <person name="Ravi A."/>
            <person name="Getino M."/>
            <person name="Pursley I."/>
            <person name="Horton D.L."/>
            <person name="Alikhan N.F."/>
            <person name="Baker D."/>
            <person name="Gharbi K."/>
            <person name="Hall N."/>
            <person name="Watson M."/>
            <person name="Adriaenssens E.M."/>
            <person name="Foster-Nyarko E."/>
            <person name="Jarju S."/>
            <person name="Secka A."/>
            <person name="Antonio M."/>
            <person name="Oren A."/>
            <person name="Chaudhuri R.R."/>
            <person name="La Ragione R."/>
            <person name="Hildebrand F."/>
            <person name="Pallen M.J."/>
        </authorList>
    </citation>
    <scope>NUCLEOTIDE SEQUENCE</scope>
    <source>
        <strain evidence="3">ChiBcec7-5410</strain>
    </source>
</reference>
<accession>A0A9D1KRD8</accession>
<dbReference type="Proteomes" id="UP000824160">
    <property type="component" value="Unassembled WGS sequence"/>
</dbReference>
<dbReference type="Gene3D" id="3.60.21.10">
    <property type="match status" value="1"/>
</dbReference>
<dbReference type="EMBL" id="DVLW01000059">
    <property type="protein sequence ID" value="HIT93985.1"/>
    <property type="molecule type" value="Genomic_DNA"/>
</dbReference>
<proteinExistence type="predicted"/>
<evidence type="ECO:0000313" key="4">
    <source>
        <dbReference type="Proteomes" id="UP000824160"/>
    </source>
</evidence>
<dbReference type="InterPro" id="IPR029052">
    <property type="entry name" value="Metallo-depent_PP-like"/>
</dbReference>
<reference evidence="3" key="1">
    <citation type="submission" date="2020-10" db="EMBL/GenBank/DDBJ databases">
        <authorList>
            <person name="Gilroy R."/>
        </authorList>
    </citation>
    <scope>NUCLEOTIDE SEQUENCE</scope>
    <source>
        <strain evidence="3">ChiBcec7-5410</strain>
    </source>
</reference>
<dbReference type="InterPro" id="IPR004843">
    <property type="entry name" value="Calcineurin-like_PHP"/>
</dbReference>
<name>A0A9D1KRD8_9FIRM</name>
<protein>
    <submittedName>
        <fullName evidence="3">Metallophosphoesterase</fullName>
    </submittedName>
</protein>
<sequence length="433" mass="47667">MKYKKVIFGCIGAAAAAAVGVLSTVLYLRYGRLSPELILTSETVGTSSEIELIWEDCYSGSVRLTENGQTVAEIKLDGDKNGTLTFPAQQAGEYTAELVSSSGKLLDSDQVTVTDSLIFTEQTVTQVGDAAAIRIQTDDLGEDAWIGVYERGKTPGVDDSFLWQPVSDSIAGTSIYYPPQMRGSVNLFNRYAGEYTVYLFADEGYTVLGSWDFETQEDPDTLAMRWEPYEDVTSPGDSYGQVVLVGRPSSPDKESLWICWGSDNEPLEGYEPLFCLNAYDHYPVSGQISAHSVFPEGATQLLACADDNGKPGEVMISLSIQPELRHYETEEPLFTFAAISDTHVTGFPLGGNNWNYYKALNQIMDVEPKVSFIVNNGDITDNGSEKEYKVLNLIEGLVSDLPPVYYSIGNHDSDKNKSDFEQLRARFLEQTGT</sequence>
<feature type="transmembrane region" description="Helical" evidence="1">
    <location>
        <begin position="6"/>
        <end position="28"/>
    </location>
</feature>
<dbReference type="CDD" id="cd00838">
    <property type="entry name" value="MPP_superfamily"/>
    <property type="match status" value="1"/>
</dbReference>
<gene>
    <name evidence="3" type="ORF">IAC43_02245</name>
</gene>
<dbReference type="SUPFAM" id="SSF56300">
    <property type="entry name" value="Metallo-dependent phosphatases"/>
    <property type="match status" value="1"/>
</dbReference>
<feature type="domain" description="Calcineurin-like phosphoesterase" evidence="2">
    <location>
        <begin position="335"/>
        <end position="422"/>
    </location>
</feature>
<keyword evidence="1" id="KW-0472">Membrane</keyword>
<evidence type="ECO:0000256" key="1">
    <source>
        <dbReference type="SAM" id="Phobius"/>
    </source>
</evidence>
<dbReference type="Pfam" id="PF00149">
    <property type="entry name" value="Metallophos"/>
    <property type="match status" value="1"/>
</dbReference>